<evidence type="ECO:0000313" key="3">
    <source>
        <dbReference type="EMBL" id="THV06982.1"/>
    </source>
</evidence>
<proteinExistence type="predicted"/>
<evidence type="ECO:0000256" key="1">
    <source>
        <dbReference type="ARBA" id="ARBA00022737"/>
    </source>
</evidence>
<name>A0A4S8MV81_DENBC</name>
<keyword evidence="1" id="KW-0677">Repeat</keyword>
<keyword evidence="4" id="KW-1185">Reference proteome</keyword>
<accession>A0A4S8MV81</accession>
<protein>
    <recommendedName>
        <fullName evidence="2">Nephrocystin 3-like N-terminal domain-containing protein</fullName>
    </recommendedName>
</protein>
<gene>
    <name evidence="3" type="ORF">K435DRAFT_789070</name>
</gene>
<reference evidence="3 4" key="1">
    <citation type="journal article" date="2019" name="Nat. Ecol. Evol.">
        <title>Megaphylogeny resolves global patterns of mushroom evolution.</title>
        <authorList>
            <person name="Varga T."/>
            <person name="Krizsan K."/>
            <person name="Foldi C."/>
            <person name="Dima B."/>
            <person name="Sanchez-Garcia M."/>
            <person name="Sanchez-Ramirez S."/>
            <person name="Szollosi G.J."/>
            <person name="Szarkandi J.G."/>
            <person name="Papp V."/>
            <person name="Albert L."/>
            <person name="Andreopoulos W."/>
            <person name="Angelini C."/>
            <person name="Antonin V."/>
            <person name="Barry K.W."/>
            <person name="Bougher N.L."/>
            <person name="Buchanan P."/>
            <person name="Buyck B."/>
            <person name="Bense V."/>
            <person name="Catcheside P."/>
            <person name="Chovatia M."/>
            <person name="Cooper J."/>
            <person name="Damon W."/>
            <person name="Desjardin D."/>
            <person name="Finy P."/>
            <person name="Geml J."/>
            <person name="Haridas S."/>
            <person name="Hughes K."/>
            <person name="Justo A."/>
            <person name="Karasinski D."/>
            <person name="Kautmanova I."/>
            <person name="Kiss B."/>
            <person name="Kocsube S."/>
            <person name="Kotiranta H."/>
            <person name="LaButti K.M."/>
            <person name="Lechner B.E."/>
            <person name="Liimatainen K."/>
            <person name="Lipzen A."/>
            <person name="Lukacs Z."/>
            <person name="Mihaltcheva S."/>
            <person name="Morgado L.N."/>
            <person name="Niskanen T."/>
            <person name="Noordeloos M.E."/>
            <person name="Ohm R.A."/>
            <person name="Ortiz-Santana B."/>
            <person name="Ovrebo C."/>
            <person name="Racz N."/>
            <person name="Riley R."/>
            <person name="Savchenko A."/>
            <person name="Shiryaev A."/>
            <person name="Soop K."/>
            <person name="Spirin V."/>
            <person name="Szebenyi C."/>
            <person name="Tomsovsky M."/>
            <person name="Tulloss R.E."/>
            <person name="Uehling J."/>
            <person name="Grigoriev I.V."/>
            <person name="Vagvolgyi C."/>
            <person name="Papp T."/>
            <person name="Martin F.M."/>
            <person name="Miettinen O."/>
            <person name="Hibbett D.S."/>
            <person name="Nagy L.G."/>
        </authorList>
    </citation>
    <scope>NUCLEOTIDE SEQUENCE [LARGE SCALE GENOMIC DNA]</scope>
    <source>
        <strain evidence="3 4">CBS 962.96</strain>
    </source>
</reference>
<sequence>MTSPEPYTVNVQPRNSTSLALVPRLRPSWKLASAVQGLQTTNHSRRKRIPFVRNRDHEQKCDPIPNLTMAELWTVFAQVTGHIPLLEIQAMVGVVIEIKSRVDKDLVKDLEGLRQLEQRLNHFNSTVNEGGFRKHFDGSKQLDFELEQETVAVFMSRCVQALGTEIKDHQTFYGLSTKEEFLDNFFMKSGNYVQIIGDIITHMTEMLQTIVFGLSSSKYKKILKETSIDWCHKANLTDSIPHVSAALDEGPGWSLSNWGGTYINVIEPVVPWEDKSIFWLYGDAPLPRSVMLDSLLKTLSANFTVRFHCGRAARPYYANPRMILPTLAWRLQQMHPTYRRRLAFRLKYTISQKEFASIRDWRPKQQLREFLVEPFKAIAGRKLEGQRVVFVVDSLEECFFDDSFESLDLIGELISEIQGLIEANDFPEFKFIIASRDDERIKAYLDEIKHRYEKSIQFFDMSTANREDGESLGTNASLTRSIYDISDHFLQVFGKVLKEHHESALSELVKPDQEILQKAICTIMLLKKDLFVPDLSSIIGCDPTVLQSAFNRRQLRLEVALVQNPLIAKYIRERKIPLGFKPPELSILECELAANLLKLLNKELIPRPDTYRAQTGTVRGEVIGYACTHWWFHLRNSYTAHLPDSQEDIAFLFQCQNDVIRELKQLLSRERRRLWIGVLENELRRDDFKAERLSIREISILAVDSTKTFLKSVKSHSQGIFDNILQSLAPVAEHLGWPGSIVQKPENIESVRKEALQLAEEYLVDIMLENYKEK</sequence>
<dbReference type="EMBL" id="ML179040">
    <property type="protein sequence ID" value="THV06982.1"/>
    <property type="molecule type" value="Genomic_DNA"/>
</dbReference>
<dbReference type="InterPro" id="IPR056884">
    <property type="entry name" value="NPHP3-like_N"/>
</dbReference>
<dbReference type="Proteomes" id="UP000297245">
    <property type="component" value="Unassembled WGS sequence"/>
</dbReference>
<evidence type="ECO:0000259" key="2">
    <source>
        <dbReference type="Pfam" id="PF24883"/>
    </source>
</evidence>
<organism evidence="3 4">
    <name type="scientific">Dendrothele bispora (strain CBS 962.96)</name>
    <dbReference type="NCBI Taxonomy" id="1314807"/>
    <lineage>
        <taxon>Eukaryota</taxon>
        <taxon>Fungi</taxon>
        <taxon>Dikarya</taxon>
        <taxon>Basidiomycota</taxon>
        <taxon>Agaricomycotina</taxon>
        <taxon>Agaricomycetes</taxon>
        <taxon>Agaricomycetidae</taxon>
        <taxon>Agaricales</taxon>
        <taxon>Agaricales incertae sedis</taxon>
        <taxon>Dendrothele</taxon>
    </lineage>
</organism>
<feature type="domain" description="Nephrocystin 3-like N-terminal" evidence="2">
    <location>
        <begin position="274"/>
        <end position="436"/>
    </location>
</feature>
<dbReference type="Pfam" id="PF24883">
    <property type="entry name" value="NPHP3_N"/>
    <property type="match status" value="1"/>
</dbReference>
<dbReference type="AlphaFoldDB" id="A0A4S8MV81"/>
<evidence type="ECO:0000313" key="4">
    <source>
        <dbReference type="Proteomes" id="UP000297245"/>
    </source>
</evidence>